<name>A0A8H3EG11_9LECA</name>
<dbReference type="Proteomes" id="UP000664521">
    <property type="component" value="Unassembled WGS sequence"/>
</dbReference>
<gene>
    <name evidence="3" type="ORF">HETSPECPRED_005963</name>
</gene>
<feature type="compositionally biased region" description="Acidic residues" evidence="2">
    <location>
        <begin position="533"/>
        <end position="542"/>
    </location>
</feature>
<reference evidence="3" key="1">
    <citation type="submission" date="2021-03" db="EMBL/GenBank/DDBJ databases">
        <authorList>
            <person name="Tagirdzhanova G."/>
        </authorList>
    </citation>
    <scope>NUCLEOTIDE SEQUENCE</scope>
</reference>
<evidence type="ECO:0000256" key="2">
    <source>
        <dbReference type="SAM" id="MobiDB-lite"/>
    </source>
</evidence>
<sequence>MVYEKQPTAASRPALKPNAPRLAGRGAVPPKLTGSSASNTPISLRKDVSNRGIISPPGQTKEDVSTPVKAFLSSNITPRSGSRKARVDSASTTPNDTPNGTPRAVRPVSMVERWDDGLFGRAKEGSALGISGLDEGQALRAQSVVSEGGRASKPHSRPSSSQSRPRNTNFTGPDSLPKFFHADEAKPRLSAKQEPQRPPLQTVFSGYTQHGGEDNESSRSSLSTSPLPSEERPKFFRANSSAEAIAHSRPPGRQPPLQSKSNGQPQNDQRALSPLKDEVKSKTSSLQEASNNIPLSRRPSITKPVPKDGTPSHRSFSGKPSPRRHTRLVSASDSTTAQGIQSPTATASPIASTARTTTDLSRRSSLNLPSPRKANHARASSVSCVNYPPSRRGSIALSDNVPKMSPLAASRPSPSDPNPQSSPQNSDTTVSQPQATPSLSPSRSTQPPLQNNLDHLNELAAKARRERKVQDLEISNSSLLAINRTLEREMRKQKEELRKLRRASRRTADARVFSMGTNRTVSSRISRLSEMTGAEEDIDPEAYGDLSSEAEEDIISDPYNDDETRSLSSSQSSPPPVGSSFAKDTKRLNLDFSRHRNLLVESQRLNQAMKRCLDTTESLILNGKKALDYHVDVSEIENMPLSPLKTGGRVLEPSDEDDAFGERGQGLLSPAAISGENSNNPWDLHIDELHKYEDPPPEEPDQEWDIDGIGTALTSPLASPSPVPPPSSHQPFSPPDSDLSSKSSGALKTGWDAIKQDVKTPDGLRAAAPLGLGNYLQSLGWSPG</sequence>
<feature type="compositionally biased region" description="Polar residues" evidence="2">
    <location>
        <begin position="256"/>
        <end position="270"/>
    </location>
</feature>
<feature type="compositionally biased region" description="Acidic residues" evidence="2">
    <location>
        <begin position="695"/>
        <end position="706"/>
    </location>
</feature>
<feature type="region of interest" description="Disordered" evidence="2">
    <location>
        <begin position="523"/>
        <end position="542"/>
    </location>
</feature>
<keyword evidence="4" id="KW-1185">Reference proteome</keyword>
<feature type="compositionally biased region" description="Polar residues" evidence="2">
    <location>
        <begin position="329"/>
        <end position="341"/>
    </location>
</feature>
<proteinExistence type="predicted"/>
<feature type="compositionally biased region" description="Polar residues" evidence="2">
    <location>
        <begin position="33"/>
        <end position="42"/>
    </location>
</feature>
<dbReference type="PANTHER" id="PTHR38701">
    <property type="entry name" value="CHROMOSOME 8, WHOLE GENOME SHOTGUN SEQUENCE"/>
    <property type="match status" value="1"/>
</dbReference>
<feature type="compositionally biased region" description="Low complexity" evidence="2">
    <location>
        <begin position="157"/>
        <end position="166"/>
    </location>
</feature>
<organism evidence="3 4">
    <name type="scientific">Heterodermia speciosa</name>
    <dbReference type="NCBI Taxonomy" id="116794"/>
    <lineage>
        <taxon>Eukaryota</taxon>
        <taxon>Fungi</taxon>
        <taxon>Dikarya</taxon>
        <taxon>Ascomycota</taxon>
        <taxon>Pezizomycotina</taxon>
        <taxon>Lecanoromycetes</taxon>
        <taxon>OSLEUM clade</taxon>
        <taxon>Lecanoromycetidae</taxon>
        <taxon>Caliciales</taxon>
        <taxon>Physciaceae</taxon>
        <taxon>Heterodermia</taxon>
    </lineage>
</organism>
<feature type="compositionally biased region" description="Low complexity" evidence="2">
    <location>
        <begin position="218"/>
        <end position="228"/>
    </location>
</feature>
<protein>
    <submittedName>
        <fullName evidence="3">Uncharacterized protein</fullName>
    </submittedName>
</protein>
<feature type="compositionally biased region" description="Polar residues" evidence="2">
    <location>
        <begin position="428"/>
        <end position="452"/>
    </location>
</feature>
<feature type="region of interest" description="Disordered" evidence="2">
    <location>
        <begin position="1"/>
        <end position="109"/>
    </location>
</feature>
<feature type="region of interest" description="Disordered" evidence="2">
    <location>
        <begin position="127"/>
        <end position="452"/>
    </location>
</feature>
<dbReference type="OrthoDB" id="2555519at2759"/>
<feature type="compositionally biased region" description="Polar residues" evidence="2">
    <location>
        <begin position="282"/>
        <end position="294"/>
    </location>
</feature>
<feature type="region of interest" description="Disordered" evidence="2">
    <location>
        <begin position="556"/>
        <end position="583"/>
    </location>
</feature>
<dbReference type="AlphaFoldDB" id="A0A8H3EG11"/>
<feature type="region of interest" description="Disordered" evidence="2">
    <location>
        <begin position="690"/>
        <end position="761"/>
    </location>
</feature>
<feature type="compositionally biased region" description="Low complexity" evidence="2">
    <location>
        <begin position="418"/>
        <end position="427"/>
    </location>
</feature>
<dbReference type="EMBL" id="CAJPDS010000004">
    <property type="protein sequence ID" value="CAF9905839.1"/>
    <property type="molecule type" value="Genomic_DNA"/>
</dbReference>
<feature type="coiled-coil region" evidence="1">
    <location>
        <begin position="476"/>
        <end position="510"/>
    </location>
</feature>
<feature type="compositionally biased region" description="Pro residues" evidence="2">
    <location>
        <begin position="719"/>
        <end position="734"/>
    </location>
</feature>
<dbReference type="PANTHER" id="PTHR38701:SF1">
    <property type="entry name" value="UP-REGULATED DURING SEPTATION PROTEIN 1 DOMAIN-CONTAINING PROTEIN"/>
    <property type="match status" value="1"/>
</dbReference>
<evidence type="ECO:0000313" key="3">
    <source>
        <dbReference type="EMBL" id="CAF9905839.1"/>
    </source>
</evidence>
<feature type="compositionally biased region" description="Low complexity" evidence="2">
    <location>
        <begin position="342"/>
        <end position="372"/>
    </location>
</feature>
<feature type="compositionally biased region" description="Low complexity" evidence="2">
    <location>
        <begin position="735"/>
        <end position="744"/>
    </location>
</feature>
<keyword evidence="1" id="KW-0175">Coiled coil</keyword>
<feature type="compositionally biased region" description="Polar residues" evidence="2">
    <location>
        <begin position="89"/>
        <end position="100"/>
    </location>
</feature>
<evidence type="ECO:0000313" key="4">
    <source>
        <dbReference type="Proteomes" id="UP000664521"/>
    </source>
</evidence>
<accession>A0A8H3EG11</accession>
<evidence type="ECO:0000256" key="1">
    <source>
        <dbReference type="SAM" id="Coils"/>
    </source>
</evidence>
<comment type="caution">
    <text evidence="3">The sequence shown here is derived from an EMBL/GenBank/DDBJ whole genome shotgun (WGS) entry which is preliminary data.</text>
</comment>